<dbReference type="PANTHER" id="PTHR43047:SF72">
    <property type="entry name" value="OSMOSENSING HISTIDINE PROTEIN KINASE SLN1"/>
    <property type="match status" value="1"/>
</dbReference>
<dbReference type="SUPFAM" id="SSF47384">
    <property type="entry name" value="Homodimeric domain of signal transducing histidine kinase"/>
    <property type="match status" value="1"/>
</dbReference>
<evidence type="ECO:0000256" key="1">
    <source>
        <dbReference type="ARBA" id="ARBA00000085"/>
    </source>
</evidence>
<evidence type="ECO:0000256" key="8">
    <source>
        <dbReference type="ARBA" id="ARBA00022777"/>
    </source>
</evidence>
<keyword evidence="13" id="KW-0805">Transcription regulation</keyword>
<dbReference type="Gene3D" id="3.30.450.20">
    <property type="entry name" value="PAS domain"/>
    <property type="match status" value="1"/>
</dbReference>
<dbReference type="InterPro" id="IPR013656">
    <property type="entry name" value="PAS_4"/>
</dbReference>
<keyword evidence="3 13" id="KW-1003">Cell membrane</keyword>
<feature type="domain" description="PAC" evidence="21">
    <location>
        <begin position="226"/>
        <end position="278"/>
    </location>
</feature>
<dbReference type="InterPro" id="IPR035965">
    <property type="entry name" value="PAS-like_dom_sf"/>
</dbReference>
<dbReference type="PROSITE" id="PS50110">
    <property type="entry name" value="RESPONSE_REGULATORY"/>
    <property type="match status" value="1"/>
</dbReference>
<evidence type="ECO:0000313" key="24">
    <source>
        <dbReference type="Proteomes" id="UP001201273"/>
    </source>
</evidence>
<feature type="coiled-coil region" evidence="16">
    <location>
        <begin position="91"/>
        <end position="156"/>
    </location>
</feature>
<evidence type="ECO:0000256" key="2">
    <source>
        <dbReference type="ARBA" id="ARBA00004429"/>
    </source>
</evidence>
<dbReference type="InterPro" id="IPR003661">
    <property type="entry name" value="HisK_dim/P_dom"/>
</dbReference>
<dbReference type="EC" id="2.7.13.3" evidence="13"/>
<dbReference type="PROSITE" id="PS50113">
    <property type="entry name" value="PAC"/>
    <property type="match status" value="1"/>
</dbReference>
<dbReference type="InterPro" id="IPR003594">
    <property type="entry name" value="HATPase_dom"/>
</dbReference>
<keyword evidence="13" id="KW-0547">Nucleotide-binding</keyword>
<evidence type="ECO:0000259" key="20">
    <source>
        <dbReference type="PROSITE" id="PS50112"/>
    </source>
</evidence>
<dbReference type="NCBIfam" id="TIGR00229">
    <property type="entry name" value="sensory_box"/>
    <property type="match status" value="1"/>
</dbReference>
<evidence type="ECO:0000259" key="18">
    <source>
        <dbReference type="PROSITE" id="PS50109"/>
    </source>
</evidence>
<dbReference type="InterPro" id="IPR036641">
    <property type="entry name" value="HPT_dom_sf"/>
</dbReference>
<keyword evidence="9 13" id="KW-0067">ATP-binding</keyword>
<dbReference type="SMART" id="SM00388">
    <property type="entry name" value="HisKA"/>
    <property type="match status" value="1"/>
</dbReference>
<dbReference type="Pfam" id="PF00072">
    <property type="entry name" value="Response_reg"/>
    <property type="match status" value="1"/>
</dbReference>
<evidence type="ECO:0000256" key="16">
    <source>
        <dbReference type="SAM" id="Coils"/>
    </source>
</evidence>
<accession>A0ABS8WAF9</accession>
<dbReference type="InterPro" id="IPR036097">
    <property type="entry name" value="HisK_dim/P_sf"/>
</dbReference>
<dbReference type="CDD" id="cd17546">
    <property type="entry name" value="REC_hyHK_CKI1_RcsC-like"/>
    <property type="match status" value="1"/>
</dbReference>
<feature type="modified residue" description="4-aspartylphosphate" evidence="15">
    <location>
        <position position="575"/>
    </location>
</feature>
<dbReference type="InterPro" id="IPR001789">
    <property type="entry name" value="Sig_transdc_resp-reg_receiver"/>
</dbReference>
<name>A0ABS8WAF9_9GAMM</name>
<dbReference type="InterPro" id="IPR036890">
    <property type="entry name" value="HATPase_C_sf"/>
</dbReference>
<keyword evidence="13" id="KW-0804">Transcription</keyword>
<dbReference type="PROSITE" id="PS50894">
    <property type="entry name" value="HPT"/>
    <property type="match status" value="1"/>
</dbReference>
<evidence type="ECO:0000256" key="14">
    <source>
        <dbReference type="PROSITE-ProRule" id="PRU00110"/>
    </source>
</evidence>
<evidence type="ECO:0000313" key="23">
    <source>
        <dbReference type="EMBL" id="MCE2594380.1"/>
    </source>
</evidence>
<keyword evidence="24" id="KW-1185">Reference proteome</keyword>
<evidence type="ECO:0000256" key="12">
    <source>
        <dbReference type="ARBA" id="ARBA00023136"/>
    </source>
</evidence>
<evidence type="ECO:0000256" key="9">
    <source>
        <dbReference type="ARBA" id="ARBA00022840"/>
    </source>
</evidence>
<dbReference type="InterPro" id="IPR000014">
    <property type="entry name" value="PAS"/>
</dbReference>
<dbReference type="SMART" id="SM00448">
    <property type="entry name" value="REC"/>
    <property type="match status" value="1"/>
</dbReference>
<dbReference type="EMBL" id="JAIMJA010000005">
    <property type="protein sequence ID" value="MCE2594380.1"/>
    <property type="molecule type" value="Genomic_DNA"/>
</dbReference>
<dbReference type="SUPFAM" id="SSF55874">
    <property type="entry name" value="ATPase domain of HSP90 chaperone/DNA topoisomerase II/histidine kinase"/>
    <property type="match status" value="1"/>
</dbReference>
<dbReference type="InterPro" id="IPR000700">
    <property type="entry name" value="PAS-assoc_C"/>
</dbReference>
<sequence length="774" mass="87455">MKKMKVWSQFYVSYLTRLGIFKFSLMMATCLILLALFVQIAVTLFLSGEVKQIDLIRSVFFGLLIAPWAIYFFSAVVDQLELARKKSSLMVKKLQQMRERDLERAQELTQTIEQMHQEFEQRKKAERARSAAMTELENEIKQREEAQRTLEDKTALLRSFIDSSPDLVYYRSEDGCFSGCNKAVEELTGRTESQLIGLTPRDVYRSDIAEKIIETDAAVFESNEPLTYEQWLEFPSGRKANFELSKVPFFDQKGKRLGLLGFGRDITERKKYEEKLEKASRDKTTFISTISHELRTPLNGIVGLSRMLLDGELSQQQRKYLKTIHVSATTLGNIFNDIIDLDKLDRKRLEIVKQPLNFHDFVSDLESLAHIQAQQKNLYLACENAPNLPDYIEADGTRLRQVMWNLISNAVKFTDQGRVDIRVSSMALGEDKARIRMEVQDSGIGIPEDQIKKIFSMYYQVKGTKQATGTGIGLAVSHKLVSAMGGEILVTSELGKGSVFAVELTVDVPKTLNELSEQVKALPNLDILLVEDVELNVTVAKALLEKLGHQVSVAMTGQAALDMAEQHAYQLILLDIQLPDFSGFEVVAKLRDRFGDDLCPVVALTANVINDRTEYFEQGMDDAISKPLSVEAVAAMVSELFAHEPLPVAVHRHDHVEVKLETLLDTEMLGDFLGAVGKPTLISSVALFEKLMPEYLAVLESNLIARDQDGIVNEAHKIKGAAGSIGLKRLRELAQKAQSPDLPAWWDNIDDWVEKLKREYPANVEHLYEWIEQQ</sequence>
<feature type="domain" description="Histidine kinase" evidence="18">
    <location>
        <begin position="289"/>
        <end position="508"/>
    </location>
</feature>
<dbReference type="SMART" id="SM00387">
    <property type="entry name" value="HATPase_c"/>
    <property type="match status" value="1"/>
</dbReference>
<keyword evidence="6 13" id="KW-0808">Transferase</keyword>
<dbReference type="NCBIfam" id="NF008302">
    <property type="entry name" value="PRK11091.1"/>
    <property type="match status" value="1"/>
</dbReference>
<gene>
    <name evidence="23" type="primary">arcB</name>
    <name evidence="23" type="ORF">K6Y31_06090</name>
</gene>
<feature type="domain" description="HPt" evidence="22">
    <location>
        <begin position="677"/>
        <end position="770"/>
    </location>
</feature>
<evidence type="ECO:0000256" key="4">
    <source>
        <dbReference type="ARBA" id="ARBA00022519"/>
    </source>
</evidence>
<comment type="catalytic activity">
    <reaction evidence="1 13">
        <text>ATP + protein L-histidine = ADP + protein N-phospho-L-histidine.</text>
        <dbReference type="EC" id="2.7.13.3"/>
    </reaction>
</comment>
<dbReference type="Pfam" id="PF00512">
    <property type="entry name" value="HisKA"/>
    <property type="match status" value="1"/>
</dbReference>
<dbReference type="Proteomes" id="UP001201273">
    <property type="component" value="Unassembled WGS sequence"/>
</dbReference>
<dbReference type="GO" id="GO:0004673">
    <property type="term" value="F:protein histidine kinase activity"/>
    <property type="evidence" value="ECO:0007669"/>
    <property type="project" value="UniProtKB-EC"/>
</dbReference>
<evidence type="ECO:0000259" key="22">
    <source>
        <dbReference type="PROSITE" id="PS50894"/>
    </source>
</evidence>
<keyword evidence="10 17" id="KW-1133">Transmembrane helix</keyword>
<dbReference type="Gene3D" id="1.20.120.160">
    <property type="entry name" value="HPT domain"/>
    <property type="match status" value="1"/>
</dbReference>
<dbReference type="InterPro" id="IPR004358">
    <property type="entry name" value="Sig_transdc_His_kin-like_C"/>
</dbReference>
<dbReference type="InterPro" id="IPR011006">
    <property type="entry name" value="CheY-like_superfamily"/>
</dbReference>
<dbReference type="InterPro" id="IPR040642">
    <property type="entry name" value="HKR_ArcB_TM"/>
</dbReference>
<dbReference type="Gene3D" id="3.40.50.2300">
    <property type="match status" value="1"/>
</dbReference>
<dbReference type="InterPro" id="IPR014409">
    <property type="entry name" value="Sig_transdc_His_kin_hyb_ArcB"/>
</dbReference>
<comment type="subcellular location">
    <subcellularLocation>
        <location evidence="2 13">Cell inner membrane</location>
        <topology evidence="2 13">Multi-pass membrane protein</topology>
    </subcellularLocation>
</comment>
<dbReference type="CDD" id="cd00088">
    <property type="entry name" value="HPT"/>
    <property type="match status" value="1"/>
</dbReference>
<organism evidence="23 24">
    <name type="scientific">Motilimonas cestriensis</name>
    <dbReference type="NCBI Taxonomy" id="2742685"/>
    <lineage>
        <taxon>Bacteria</taxon>
        <taxon>Pseudomonadati</taxon>
        <taxon>Pseudomonadota</taxon>
        <taxon>Gammaproteobacteria</taxon>
        <taxon>Alteromonadales</taxon>
        <taxon>Alteromonadales genera incertae sedis</taxon>
        <taxon>Motilimonas</taxon>
    </lineage>
</organism>
<dbReference type="PIRSF" id="PIRSF003182">
    <property type="entry name" value="ArcB"/>
    <property type="match status" value="1"/>
</dbReference>
<evidence type="ECO:0000256" key="7">
    <source>
        <dbReference type="ARBA" id="ARBA00022692"/>
    </source>
</evidence>
<evidence type="ECO:0000256" key="6">
    <source>
        <dbReference type="ARBA" id="ARBA00022679"/>
    </source>
</evidence>
<keyword evidence="4 13" id="KW-0997">Cell inner membrane</keyword>
<dbReference type="PROSITE" id="PS50112">
    <property type="entry name" value="PAS"/>
    <property type="match status" value="1"/>
</dbReference>
<keyword evidence="12 13" id="KW-0472">Membrane</keyword>
<keyword evidence="7 17" id="KW-0812">Transmembrane</keyword>
<evidence type="ECO:0000259" key="21">
    <source>
        <dbReference type="PROSITE" id="PS50113"/>
    </source>
</evidence>
<protein>
    <recommendedName>
        <fullName evidence="13">Aerobic respiration control sensor protein</fullName>
        <ecNumber evidence="13">2.7.13.3</ecNumber>
    </recommendedName>
</protein>
<evidence type="ECO:0000259" key="19">
    <source>
        <dbReference type="PROSITE" id="PS50110"/>
    </source>
</evidence>
<dbReference type="InterPro" id="IPR005467">
    <property type="entry name" value="His_kinase_dom"/>
</dbReference>
<dbReference type="SUPFAM" id="SSF47226">
    <property type="entry name" value="Histidine-containing phosphotransfer domain, HPT domain"/>
    <property type="match status" value="1"/>
</dbReference>
<evidence type="ECO:0000256" key="5">
    <source>
        <dbReference type="ARBA" id="ARBA00022553"/>
    </source>
</evidence>
<reference evidence="23 24" key="1">
    <citation type="journal article" date="2022" name="Environ. Microbiol. Rep.">
        <title>Eco-phylogenetic analyses reveal divergent evolution of vitamin B12 metabolism in the marine bacterial family 'Psychromonadaceae'.</title>
        <authorList>
            <person name="Jin X."/>
            <person name="Yang Y."/>
            <person name="Cao H."/>
            <person name="Gao B."/>
            <person name="Zhao Z."/>
        </authorList>
    </citation>
    <scope>NUCLEOTIDE SEQUENCE [LARGE SCALE GENOMIC DNA]</scope>
    <source>
        <strain evidence="23 24">MKS20</strain>
    </source>
</reference>
<feature type="domain" description="Response regulatory" evidence="19">
    <location>
        <begin position="526"/>
        <end position="641"/>
    </location>
</feature>
<keyword evidence="16" id="KW-0175">Coiled coil</keyword>
<dbReference type="RefSeq" id="WP_233051922.1">
    <property type="nucleotide sequence ID" value="NZ_JAIMJA010000005.1"/>
</dbReference>
<dbReference type="SUPFAM" id="SSF55785">
    <property type="entry name" value="PYP-like sensor domain (PAS domain)"/>
    <property type="match status" value="1"/>
</dbReference>
<dbReference type="InterPro" id="IPR027460">
    <property type="entry name" value="ArcB_TM_sf"/>
</dbReference>
<feature type="transmembrane region" description="Helical" evidence="17">
    <location>
        <begin position="20"/>
        <end position="46"/>
    </location>
</feature>
<dbReference type="SMART" id="SM00091">
    <property type="entry name" value="PAS"/>
    <property type="match status" value="1"/>
</dbReference>
<dbReference type="InterPro" id="IPR008207">
    <property type="entry name" value="Sig_transdc_His_kin_Hpt_dom"/>
</dbReference>
<evidence type="ECO:0000256" key="3">
    <source>
        <dbReference type="ARBA" id="ARBA00022475"/>
    </source>
</evidence>
<dbReference type="CDD" id="cd16922">
    <property type="entry name" value="HATPase_EvgS-ArcB-TorS-like"/>
    <property type="match status" value="1"/>
</dbReference>
<dbReference type="Gene3D" id="1.10.287.970">
    <property type="entry name" value="His Kinase A (phosphoacceptor) domain"/>
    <property type="match status" value="1"/>
</dbReference>
<dbReference type="SUPFAM" id="SSF52172">
    <property type="entry name" value="CheY-like"/>
    <property type="match status" value="1"/>
</dbReference>
<keyword evidence="5 15" id="KW-0597">Phosphoprotein</keyword>
<evidence type="ECO:0000256" key="17">
    <source>
        <dbReference type="SAM" id="Phobius"/>
    </source>
</evidence>
<dbReference type="CDD" id="cd00082">
    <property type="entry name" value="HisKA"/>
    <property type="match status" value="1"/>
</dbReference>
<comment type="caution">
    <text evidence="23">The sequence shown here is derived from an EMBL/GenBank/DDBJ whole genome shotgun (WGS) entry which is preliminary data.</text>
</comment>
<dbReference type="PANTHER" id="PTHR43047">
    <property type="entry name" value="TWO-COMPONENT HISTIDINE PROTEIN KINASE"/>
    <property type="match status" value="1"/>
</dbReference>
<dbReference type="Pfam" id="PF08448">
    <property type="entry name" value="PAS_4"/>
    <property type="match status" value="1"/>
</dbReference>
<evidence type="ECO:0000256" key="13">
    <source>
        <dbReference type="PIRNR" id="PIRNR003182"/>
    </source>
</evidence>
<dbReference type="PROSITE" id="PS50109">
    <property type="entry name" value="HIS_KIN"/>
    <property type="match status" value="1"/>
</dbReference>
<evidence type="ECO:0000256" key="11">
    <source>
        <dbReference type="ARBA" id="ARBA00023012"/>
    </source>
</evidence>
<dbReference type="Gene3D" id="3.30.565.10">
    <property type="entry name" value="Histidine kinase-like ATPase, C-terminal domain"/>
    <property type="match status" value="1"/>
</dbReference>
<proteinExistence type="predicted"/>
<dbReference type="Pfam" id="PF02518">
    <property type="entry name" value="HATPase_c"/>
    <property type="match status" value="1"/>
</dbReference>
<dbReference type="Gene3D" id="1.10.287.130">
    <property type="match status" value="1"/>
</dbReference>
<evidence type="ECO:0000256" key="15">
    <source>
        <dbReference type="PROSITE-ProRule" id="PRU00169"/>
    </source>
</evidence>
<feature type="transmembrane region" description="Helical" evidence="17">
    <location>
        <begin position="58"/>
        <end position="77"/>
    </location>
</feature>
<dbReference type="Pfam" id="PF01627">
    <property type="entry name" value="Hpt"/>
    <property type="match status" value="1"/>
</dbReference>
<feature type="domain" description="PAS" evidence="20">
    <location>
        <begin position="153"/>
        <end position="197"/>
    </location>
</feature>
<dbReference type="CDD" id="cd00130">
    <property type="entry name" value="PAS"/>
    <property type="match status" value="1"/>
</dbReference>
<dbReference type="SMART" id="SM00073">
    <property type="entry name" value="HPT"/>
    <property type="match status" value="1"/>
</dbReference>
<dbReference type="Pfam" id="PF18415">
    <property type="entry name" value="HKR_ArcB_TM"/>
    <property type="match status" value="1"/>
</dbReference>
<keyword evidence="8 13" id="KW-0418">Kinase</keyword>
<evidence type="ECO:0000256" key="10">
    <source>
        <dbReference type="ARBA" id="ARBA00022989"/>
    </source>
</evidence>
<dbReference type="PRINTS" id="PR00344">
    <property type="entry name" value="BCTRLSENSOR"/>
</dbReference>
<feature type="modified residue" description="Phosphohistidine" evidence="14">
    <location>
        <position position="716"/>
    </location>
</feature>
<keyword evidence="11 13" id="KW-0902">Two-component regulatory system</keyword>